<name>A0ABU8L3F2_9HYPH</name>
<dbReference type="InterPro" id="IPR036388">
    <property type="entry name" value="WH-like_DNA-bd_sf"/>
</dbReference>
<evidence type="ECO:0000313" key="5">
    <source>
        <dbReference type="EMBL" id="MEI9411759.1"/>
    </source>
</evidence>
<organism evidence="5 6">
    <name type="scientific">Mesorhizobium salmacidum</name>
    <dbReference type="NCBI Taxonomy" id="3015171"/>
    <lineage>
        <taxon>Bacteria</taxon>
        <taxon>Pseudomonadati</taxon>
        <taxon>Pseudomonadota</taxon>
        <taxon>Alphaproteobacteria</taxon>
        <taxon>Hyphomicrobiales</taxon>
        <taxon>Phyllobacteriaceae</taxon>
        <taxon>Mesorhizobium</taxon>
    </lineage>
</organism>
<dbReference type="Gene3D" id="1.10.10.10">
    <property type="entry name" value="Winged helix-like DNA-binding domain superfamily/Winged helix DNA-binding domain"/>
    <property type="match status" value="1"/>
</dbReference>
<dbReference type="CDD" id="cd07377">
    <property type="entry name" value="WHTH_GntR"/>
    <property type="match status" value="1"/>
</dbReference>
<evidence type="ECO:0000256" key="1">
    <source>
        <dbReference type="ARBA" id="ARBA00023015"/>
    </source>
</evidence>
<dbReference type="PANTHER" id="PTHR43537:SF49">
    <property type="entry name" value="TRANSCRIPTIONAL REGULATORY PROTEIN"/>
    <property type="match status" value="1"/>
</dbReference>
<proteinExistence type="predicted"/>
<dbReference type="InterPro" id="IPR008920">
    <property type="entry name" value="TF_FadR/GntR_C"/>
</dbReference>
<keyword evidence="6" id="KW-1185">Reference proteome</keyword>
<dbReference type="SUPFAM" id="SSF48008">
    <property type="entry name" value="GntR ligand-binding domain-like"/>
    <property type="match status" value="1"/>
</dbReference>
<keyword evidence="1" id="KW-0805">Transcription regulation</keyword>
<dbReference type="EMBL" id="JAPYKS010000019">
    <property type="protein sequence ID" value="MEI9411759.1"/>
    <property type="molecule type" value="Genomic_DNA"/>
</dbReference>
<dbReference type="RefSeq" id="WP_337108243.1">
    <property type="nucleotide sequence ID" value="NZ_JAPYKS010000019.1"/>
</dbReference>
<accession>A0ABU8L3F2</accession>
<keyword evidence="3" id="KW-0804">Transcription</keyword>
<dbReference type="SMART" id="SM00345">
    <property type="entry name" value="HTH_GNTR"/>
    <property type="match status" value="1"/>
</dbReference>
<evidence type="ECO:0000259" key="4">
    <source>
        <dbReference type="PROSITE" id="PS50949"/>
    </source>
</evidence>
<evidence type="ECO:0000313" key="6">
    <source>
        <dbReference type="Proteomes" id="UP001387293"/>
    </source>
</evidence>
<evidence type="ECO:0000256" key="2">
    <source>
        <dbReference type="ARBA" id="ARBA00023125"/>
    </source>
</evidence>
<comment type="caution">
    <text evidence="5">The sequence shown here is derived from an EMBL/GenBank/DDBJ whole genome shotgun (WGS) entry which is preliminary data.</text>
</comment>
<dbReference type="InterPro" id="IPR036390">
    <property type="entry name" value="WH_DNA-bd_sf"/>
</dbReference>
<dbReference type="Pfam" id="PF00392">
    <property type="entry name" value="GntR"/>
    <property type="match status" value="1"/>
</dbReference>
<dbReference type="SUPFAM" id="SSF46785">
    <property type="entry name" value="Winged helix' DNA-binding domain"/>
    <property type="match status" value="1"/>
</dbReference>
<dbReference type="Pfam" id="PF07729">
    <property type="entry name" value="FCD"/>
    <property type="match status" value="1"/>
</dbReference>
<reference evidence="5 6" key="1">
    <citation type="submission" date="2022-12" db="EMBL/GenBank/DDBJ databases">
        <authorList>
            <person name="Muema E."/>
        </authorList>
    </citation>
    <scope>NUCLEOTIDE SEQUENCE [LARGE SCALE GENOMIC DNA]</scope>
    <source>
        <strain evidence="6">1326</strain>
    </source>
</reference>
<dbReference type="Proteomes" id="UP001387293">
    <property type="component" value="Unassembled WGS sequence"/>
</dbReference>
<dbReference type="Gene3D" id="1.20.120.530">
    <property type="entry name" value="GntR ligand-binding domain-like"/>
    <property type="match status" value="1"/>
</dbReference>
<dbReference type="PROSITE" id="PS50949">
    <property type="entry name" value="HTH_GNTR"/>
    <property type="match status" value="1"/>
</dbReference>
<feature type="domain" description="HTH gntR-type" evidence="4">
    <location>
        <begin position="8"/>
        <end position="75"/>
    </location>
</feature>
<dbReference type="InterPro" id="IPR011711">
    <property type="entry name" value="GntR_C"/>
</dbReference>
<protein>
    <submittedName>
        <fullName evidence="5">GntR family transcriptional regulator</fullName>
    </submittedName>
</protein>
<evidence type="ECO:0000256" key="3">
    <source>
        <dbReference type="ARBA" id="ARBA00023163"/>
    </source>
</evidence>
<keyword evidence="2" id="KW-0238">DNA-binding</keyword>
<dbReference type="PANTHER" id="PTHR43537">
    <property type="entry name" value="TRANSCRIPTIONAL REGULATOR, GNTR FAMILY"/>
    <property type="match status" value="1"/>
</dbReference>
<dbReference type="InterPro" id="IPR000524">
    <property type="entry name" value="Tscrpt_reg_HTH_GntR"/>
</dbReference>
<dbReference type="SMART" id="SM00895">
    <property type="entry name" value="FCD"/>
    <property type="match status" value="1"/>
</dbReference>
<gene>
    <name evidence="5" type="ORF">O7A60_23735</name>
</gene>
<sequence>MLNTVDYGGKEADIVHALEEDIIFGRLAPGTRLVEDVLLARFPVSRHTIRQALYQLERLGVATRERNKGAMVRRLAPEEVRQIYEVREMLQRQAALMIRLPASDALIGELTEIHHVYSAHVDAGYLRGIHEANDRFHLTMFSACGNAYLVSSIEHYMRLSLPVRANSLADRDKLDISRQHHLMMIEALKRSDNWVLAQLCVDHLQPSKVFYLQEIETGPAVSAG</sequence>